<comment type="caution">
    <text evidence="4">The sequence shown here is derived from an EMBL/GenBank/DDBJ whole genome shotgun (WGS) entry which is preliminary data.</text>
</comment>
<dbReference type="Gene3D" id="3.40.50.300">
    <property type="entry name" value="P-loop containing nucleotide triphosphate hydrolases"/>
    <property type="match status" value="1"/>
</dbReference>
<dbReference type="PROSITE" id="PS50088">
    <property type="entry name" value="ANK_REPEAT"/>
    <property type="match status" value="3"/>
</dbReference>
<evidence type="ECO:0000313" key="4">
    <source>
        <dbReference type="EMBL" id="KAK5087547.1"/>
    </source>
</evidence>
<dbReference type="InterPro" id="IPR027417">
    <property type="entry name" value="P-loop_NTPase"/>
</dbReference>
<dbReference type="Pfam" id="PF12796">
    <property type="entry name" value="Ank_2"/>
    <property type="match status" value="1"/>
</dbReference>
<dbReference type="Pfam" id="PF24883">
    <property type="entry name" value="NPHP3_N"/>
    <property type="match status" value="1"/>
</dbReference>
<feature type="repeat" description="ANK" evidence="2">
    <location>
        <begin position="654"/>
        <end position="683"/>
    </location>
</feature>
<keyword evidence="5" id="KW-1185">Reference proteome</keyword>
<accession>A0ABR0K5F4</accession>
<dbReference type="EMBL" id="JAVRRG010000087">
    <property type="protein sequence ID" value="KAK5087547.1"/>
    <property type="molecule type" value="Genomic_DNA"/>
</dbReference>
<evidence type="ECO:0000256" key="2">
    <source>
        <dbReference type="PROSITE-ProRule" id="PRU00023"/>
    </source>
</evidence>
<evidence type="ECO:0000259" key="3">
    <source>
        <dbReference type="Pfam" id="PF24883"/>
    </source>
</evidence>
<evidence type="ECO:0000256" key="1">
    <source>
        <dbReference type="ARBA" id="ARBA00022737"/>
    </source>
</evidence>
<dbReference type="InterPro" id="IPR002110">
    <property type="entry name" value="Ankyrin_rpt"/>
</dbReference>
<dbReference type="InterPro" id="IPR036770">
    <property type="entry name" value="Ankyrin_rpt-contain_sf"/>
</dbReference>
<evidence type="ECO:0000313" key="5">
    <source>
        <dbReference type="Proteomes" id="UP001345013"/>
    </source>
</evidence>
<dbReference type="Pfam" id="PF00023">
    <property type="entry name" value="Ank"/>
    <property type="match status" value="1"/>
</dbReference>
<feature type="repeat" description="ANK" evidence="2">
    <location>
        <begin position="684"/>
        <end position="716"/>
    </location>
</feature>
<dbReference type="InterPro" id="IPR056884">
    <property type="entry name" value="NPHP3-like_N"/>
</dbReference>
<keyword evidence="1" id="KW-0677">Repeat</keyword>
<gene>
    <name evidence="4" type="ORF">LTR24_006587</name>
</gene>
<protein>
    <recommendedName>
        <fullName evidence="3">Nephrocystin 3-like N-terminal domain-containing protein</fullName>
    </recommendedName>
</protein>
<keyword evidence="2" id="KW-0040">ANK repeat</keyword>
<dbReference type="PANTHER" id="PTHR10039:SF5">
    <property type="entry name" value="NACHT DOMAIN-CONTAINING PROTEIN"/>
    <property type="match status" value="1"/>
</dbReference>
<feature type="repeat" description="ANK" evidence="2">
    <location>
        <begin position="714"/>
        <end position="746"/>
    </location>
</feature>
<name>A0ABR0K5F4_9EURO</name>
<proteinExistence type="predicted"/>
<dbReference type="SUPFAM" id="SSF48403">
    <property type="entry name" value="Ankyrin repeat"/>
    <property type="match status" value="1"/>
</dbReference>
<organism evidence="4 5">
    <name type="scientific">Lithohypha guttulata</name>
    <dbReference type="NCBI Taxonomy" id="1690604"/>
    <lineage>
        <taxon>Eukaryota</taxon>
        <taxon>Fungi</taxon>
        <taxon>Dikarya</taxon>
        <taxon>Ascomycota</taxon>
        <taxon>Pezizomycotina</taxon>
        <taxon>Eurotiomycetes</taxon>
        <taxon>Chaetothyriomycetidae</taxon>
        <taxon>Chaetothyriales</taxon>
        <taxon>Trichomeriaceae</taxon>
        <taxon>Lithohypha</taxon>
    </lineage>
</organism>
<reference evidence="4 5" key="1">
    <citation type="submission" date="2023-08" db="EMBL/GenBank/DDBJ databases">
        <title>Black Yeasts Isolated from many extreme environments.</title>
        <authorList>
            <person name="Coleine C."/>
            <person name="Stajich J.E."/>
            <person name="Selbmann L."/>
        </authorList>
    </citation>
    <scope>NUCLEOTIDE SEQUENCE [LARGE SCALE GENOMIC DNA]</scope>
    <source>
        <strain evidence="4 5">CCFEE 5885</strain>
    </source>
</reference>
<dbReference type="PROSITE" id="PS50297">
    <property type="entry name" value="ANK_REP_REGION"/>
    <property type="match status" value="2"/>
</dbReference>
<dbReference type="SUPFAM" id="SSF52540">
    <property type="entry name" value="P-loop containing nucleoside triphosphate hydrolases"/>
    <property type="match status" value="1"/>
</dbReference>
<dbReference type="PANTHER" id="PTHR10039">
    <property type="entry name" value="AMELOGENIN"/>
    <property type="match status" value="1"/>
</dbReference>
<dbReference type="Proteomes" id="UP001345013">
    <property type="component" value="Unassembled WGS sequence"/>
</dbReference>
<dbReference type="SMART" id="SM00248">
    <property type="entry name" value="ANK"/>
    <property type="match status" value="6"/>
</dbReference>
<feature type="domain" description="Nephrocystin 3-like N-terminal" evidence="3">
    <location>
        <begin position="142"/>
        <end position="319"/>
    </location>
</feature>
<dbReference type="Gene3D" id="1.25.40.20">
    <property type="entry name" value="Ankyrin repeat-containing domain"/>
    <property type="match status" value="3"/>
</dbReference>
<sequence>MERKWNGSGTSLEDRSQTITSTFEGDYCSGRDLCAGNTFRADGDIYINSGNGKRDANHIMPSSDAASLLQNLSLQVPEPHAGHSYGSTTVNDNAHAHFGDINHVHYHLEPSQEDRYATLHKSLAFERMLARHRNVEKALPSTCQWLFSHQHFVAWENRNKTDDHHGLLWIKGKPGSGKSTIMKEALVWVEKEWPTKIVLSYFFNARATGQLEKSSLGLYRSLLHQLLSIVPAIRPLFLSTYSPKARERRVGDWSEKELQNFFVEIVTLTPTILPAVNILIDALDEGQDDDVRPMLDFIDQLGQHATSSGVQLRICLSSRYYPNITIHTGLFIFLEKESEHTHDIERYVTAKFRGIRGSQIDMLREEVLRRSAGVFLWVVLVVQMLKKMCDQGKRPGVILKKLGSIPQDLHNLFANLVKPDDEDFEECITLFQWVMFSLEPLEPIELYLAIQQAHAPSEMDEARFMDQATAMNYILNCSRGLVEFSSDWNDRLASERLEVQFIHETVRDYLKAGEVLSHRTLNEQGSLSLSLTETCDMVIAETCLRYLLHVCEASSLAADDDNDEKHYLLLYYARNYWWKYLQRSHRACTERVSQLAFTILTLKDARLHSLLLQKYASLPVSPLSYASSIGVPKLVLTVLSHTADVNAQGGFYGNALQTASGNGHVEVVQLLLERGAVVNARGGEYDYALTTAAGNGFDKVVRVLLEYGADANLPGQKALLWAAGGGYVKVAEILLDAGADIDFQEEDSQEEDSGPQGSALSWALDCGQEGVARLLLDKGACPDYLPKGDLYRAAYLEQIEIVQLILERGAGVIPQESYNEALAAAFVCDRGKLAEMLLKAGADANALDSEGNMYGRASMYLW</sequence>